<evidence type="ECO:0000256" key="1">
    <source>
        <dbReference type="ARBA" id="ARBA00022801"/>
    </source>
</evidence>
<dbReference type="Gene3D" id="3.90.245.10">
    <property type="entry name" value="Ribonucleoside hydrolase-like"/>
    <property type="match status" value="1"/>
</dbReference>
<organism evidence="4 5">
    <name type="scientific">Pseudomonas syringae pv. ribicola</name>
    <dbReference type="NCBI Taxonomy" id="55398"/>
    <lineage>
        <taxon>Bacteria</taxon>
        <taxon>Pseudomonadati</taxon>
        <taxon>Pseudomonadota</taxon>
        <taxon>Gammaproteobacteria</taxon>
        <taxon>Pseudomonadales</taxon>
        <taxon>Pseudomonadaceae</taxon>
        <taxon>Pseudomonas</taxon>
    </lineage>
</organism>
<dbReference type="PANTHER" id="PTHR12304:SF4">
    <property type="entry name" value="URIDINE NUCLEOSIDASE"/>
    <property type="match status" value="1"/>
</dbReference>
<dbReference type="RefSeq" id="WP_032651019.1">
    <property type="nucleotide sequence ID" value="NZ_LJRF01000168.1"/>
</dbReference>
<dbReference type="PATRIC" id="fig|55398.3.peg.3843"/>
<dbReference type="GO" id="GO:0005829">
    <property type="term" value="C:cytosol"/>
    <property type="evidence" value="ECO:0007669"/>
    <property type="project" value="TreeGrafter"/>
</dbReference>
<dbReference type="GO" id="GO:0008477">
    <property type="term" value="F:purine nucleosidase activity"/>
    <property type="evidence" value="ECO:0007669"/>
    <property type="project" value="TreeGrafter"/>
</dbReference>
<evidence type="ECO:0000313" key="5">
    <source>
        <dbReference type="Proteomes" id="UP000050554"/>
    </source>
</evidence>
<dbReference type="Pfam" id="PF01156">
    <property type="entry name" value="IU_nuc_hydro"/>
    <property type="match status" value="1"/>
</dbReference>
<dbReference type="InterPro" id="IPR023186">
    <property type="entry name" value="IUNH"/>
</dbReference>
<proteinExistence type="predicted"/>
<dbReference type="Proteomes" id="UP000050554">
    <property type="component" value="Unassembled WGS sequence"/>
</dbReference>
<protein>
    <submittedName>
        <fullName evidence="4">Inosine-uridine preferring nucleoside hydrolase</fullName>
    </submittedName>
</protein>
<accession>A0A0P9YY39</accession>
<dbReference type="PANTHER" id="PTHR12304">
    <property type="entry name" value="INOSINE-URIDINE PREFERRING NUCLEOSIDE HYDROLASE"/>
    <property type="match status" value="1"/>
</dbReference>
<evidence type="ECO:0000313" key="4">
    <source>
        <dbReference type="EMBL" id="KPY44289.1"/>
    </source>
</evidence>
<dbReference type="SUPFAM" id="SSF53590">
    <property type="entry name" value="Nucleoside hydrolase"/>
    <property type="match status" value="1"/>
</dbReference>
<dbReference type="GO" id="GO:0006152">
    <property type="term" value="P:purine nucleoside catabolic process"/>
    <property type="evidence" value="ECO:0007669"/>
    <property type="project" value="TreeGrafter"/>
</dbReference>
<reference evidence="4 5" key="1">
    <citation type="submission" date="2015-09" db="EMBL/GenBank/DDBJ databases">
        <title>Genome announcement of multiple Pseudomonas syringae strains.</title>
        <authorList>
            <person name="Thakur S."/>
            <person name="Wang P.W."/>
            <person name="Gong Y."/>
            <person name="Weir B.S."/>
            <person name="Guttman D.S."/>
        </authorList>
    </citation>
    <scope>NUCLEOTIDE SEQUENCE [LARGE SCALE GENOMIC DNA]</scope>
    <source>
        <strain evidence="4 5">ICMP3882</strain>
    </source>
</reference>
<feature type="domain" description="Inosine/uridine-preferring nucleoside hydrolase" evidence="3">
    <location>
        <begin position="5"/>
        <end position="322"/>
    </location>
</feature>
<name>A0A0P9YY39_PSESI</name>
<keyword evidence="2" id="KW-0326">Glycosidase</keyword>
<evidence type="ECO:0000256" key="2">
    <source>
        <dbReference type="ARBA" id="ARBA00023295"/>
    </source>
</evidence>
<sequence>MNRKVIIDTDMGWDDVLSIAYLMKRPDIDIVGITVTGCGETDLGWGVIIARHLLGIGNRLDTVVARGTDTPLEHDYRFPQDFKNDMNDVMGLLGTLNPAQLPALSDTPAWTFLFETIKNSTVPITLLSLGGFTNIAKMLSLSTHPSDFANLDSIYAMAGAVYVDGNVAGLNNAQPAWDQGPAYSSNYYAEWNVFVDAVAANSVFGSTLPLTLVPLDACNQVILDPTYSTRITATDPVATLVRKVLEVKSGTHAEGNLPVPIFDPLATLLMAGGISATKTNAEYLAVNTISSEHDNHCGQVVVKKDGSRPVSFVTGVSQTAFANNFAQVINCPLN</sequence>
<dbReference type="InterPro" id="IPR001910">
    <property type="entry name" value="Inosine/uridine_hydrolase_dom"/>
</dbReference>
<dbReference type="EMBL" id="LJRF01000168">
    <property type="protein sequence ID" value="KPY44289.1"/>
    <property type="molecule type" value="Genomic_DNA"/>
</dbReference>
<keyword evidence="1 4" id="KW-0378">Hydrolase</keyword>
<dbReference type="AlphaFoldDB" id="A0A0P9YY39"/>
<dbReference type="InterPro" id="IPR036452">
    <property type="entry name" value="Ribo_hydro-like"/>
</dbReference>
<gene>
    <name evidence="4" type="ORF">ALO47_03053</name>
</gene>
<evidence type="ECO:0000259" key="3">
    <source>
        <dbReference type="Pfam" id="PF01156"/>
    </source>
</evidence>
<comment type="caution">
    <text evidence="4">The sequence shown here is derived from an EMBL/GenBank/DDBJ whole genome shotgun (WGS) entry which is preliminary data.</text>
</comment>